<protein>
    <submittedName>
        <fullName evidence="1">Prepilin-type N-terminal cleavage/methylation domain-containing protein</fullName>
    </submittedName>
</protein>
<dbReference type="PROSITE" id="PS00409">
    <property type="entry name" value="PROKAR_NTER_METHYL"/>
    <property type="match status" value="1"/>
</dbReference>
<reference evidence="1 2" key="1">
    <citation type="submission" date="2024-06" db="EMBL/GenBank/DDBJ databases">
        <authorList>
            <person name="Li F."/>
        </authorList>
    </citation>
    <scope>NUCLEOTIDE SEQUENCE [LARGE SCALE GENOMIC DNA]</scope>
    <source>
        <strain evidence="1 2">GXAS 311</strain>
    </source>
</reference>
<comment type="caution">
    <text evidence="1">The sequence shown here is derived from an EMBL/GenBank/DDBJ whole genome shotgun (WGS) entry which is preliminary data.</text>
</comment>
<name>A0ABV2BUS9_9GAMM</name>
<organism evidence="1 2">
    <name type="scientific">Aliikangiella maris</name>
    <dbReference type="NCBI Taxonomy" id="3162458"/>
    <lineage>
        <taxon>Bacteria</taxon>
        <taxon>Pseudomonadati</taxon>
        <taxon>Pseudomonadota</taxon>
        <taxon>Gammaproteobacteria</taxon>
        <taxon>Oceanospirillales</taxon>
        <taxon>Pleioneaceae</taxon>
        <taxon>Aliikangiella</taxon>
    </lineage>
</organism>
<accession>A0ABV2BUS9</accession>
<dbReference type="InterPro" id="IPR012902">
    <property type="entry name" value="N_methyl_site"/>
</dbReference>
<dbReference type="EMBL" id="JBEVCJ010000012">
    <property type="protein sequence ID" value="MET1255696.1"/>
    <property type="molecule type" value="Genomic_DNA"/>
</dbReference>
<sequence length="177" mass="19360">MLNIINPIRKYKQSGYSLIELIITIVLTSITMVIFYAIYAQSQLRSVSPVIQVKAAQLAQAYLEEISLKKFDHFSPAGNASPCNSPSAPSCSSSLGNEGESRAQFNDIDDYEGLNESPPRDALGNIRAGFNGFAVSISVSYAGNDFGLSVQDIKRIQLTVTSPEKDQYVFADYKGNF</sequence>
<proteinExistence type="predicted"/>
<dbReference type="NCBIfam" id="TIGR02532">
    <property type="entry name" value="IV_pilin_GFxxxE"/>
    <property type="match status" value="1"/>
</dbReference>
<gene>
    <name evidence="1" type="ORF">ABVT43_11215</name>
</gene>
<dbReference type="Pfam" id="PF07963">
    <property type="entry name" value="N_methyl"/>
    <property type="match status" value="1"/>
</dbReference>
<evidence type="ECO:0000313" key="2">
    <source>
        <dbReference type="Proteomes" id="UP001548189"/>
    </source>
</evidence>
<evidence type="ECO:0000313" key="1">
    <source>
        <dbReference type="EMBL" id="MET1255696.1"/>
    </source>
</evidence>
<keyword evidence="2" id="KW-1185">Reference proteome</keyword>
<dbReference type="Proteomes" id="UP001548189">
    <property type="component" value="Unassembled WGS sequence"/>
</dbReference>